<dbReference type="EMBL" id="JASJOS010000025">
    <property type="protein sequence ID" value="MDJ1485971.1"/>
    <property type="molecule type" value="Genomic_DNA"/>
</dbReference>
<evidence type="ECO:0000256" key="1">
    <source>
        <dbReference type="SAM" id="MobiDB-lite"/>
    </source>
</evidence>
<dbReference type="Proteomes" id="UP001241110">
    <property type="component" value="Unassembled WGS sequence"/>
</dbReference>
<feature type="compositionally biased region" description="Polar residues" evidence="1">
    <location>
        <begin position="30"/>
        <end position="41"/>
    </location>
</feature>
<dbReference type="AlphaFoldDB" id="A0AAE3UAX9"/>
<keyword evidence="2" id="KW-0732">Signal</keyword>
<gene>
    <name evidence="3" type="ORF">QNI16_36155</name>
</gene>
<reference evidence="3" key="1">
    <citation type="submission" date="2023-05" db="EMBL/GenBank/DDBJ databases">
        <authorList>
            <person name="Zhang X."/>
        </authorList>
    </citation>
    <scope>NUCLEOTIDE SEQUENCE</scope>
    <source>
        <strain evidence="3">YF14B1</strain>
    </source>
</reference>
<comment type="caution">
    <text evidence="3">The sequence shown here is derived from an EMBL/GenBank/DDBJ whole genome shotgun (WGS) entry which is preliminary data.</text>
</comment>
<accession>A0AAE3UAX9</accession>
<evidence type="ECO:0000313" key="4">
    <source>
        <dbReference type="Proteomes" id="UP001241110"/>
    </source>
</evidence>
<proteinExistence type="predicted"/>
<name>A0AAE3UAX9_9BACT</name>
<protein>
    <recommendedName>
        <fullName evidence="5">Porin</fullName>
    </recommendedName>
</protein>
<organism evidence="3 4">
    <name type="scientific">Xanthocytophaga flava</name>
    <dbReference type="NCBI Taxonomy" id="3048013"/>
    <lineage>
        <taxon>Bacteria</taxon>
        <taxon>Pseudomonadati</taxon>
        <taxon>Bacteroidota</taxon>
        <taxon>Cytophagia</taxon>
        <taxon>Cytophagales</taxon>
        <taxon>Rhodocytophagaceae</taxon>
        <taxon>Xanthocytophaga</taxon>
    </lineage>
</organism>
<sequence>MKKKLQLLGFLFLVLLNGLAAGNLTAFAQSQSGGSQTSNHPADSRSTIDSSRIDPKKDSTRFFKRILADTSRMMLNMEAIYNRPFLQLGKLGASVGGYLESNSRYESVDGISEGISFQIPRLTVFISSTIGKRLKFLTEIELEQGGKEIGIEFASLDVSFHPLVNIRGGVVMIPIGAFNQNHDGPKWEFIDRPISSTTLIPSTWSNVGFGLFGKYGLGNWIWAYEAYLTNGFDDRIISNEQNRTWLPASKQNPNRFEESFNGVPLTTLKFALRNRSLGEVGVSWMGGVYNKFQQDGLLLDKRRRVDFLALDVNTTLEATKTYLNGEWVWIWVDVPATYSLQFGKRLQGGFVDIVQPLLKKSLFGWDQAVVNLSLRAEYTDYNASSFPETGKPIADHVIALVPSLSLRPSLQTVFRFNYRYQWQADLLGNPPSRTGSIQIGFSTYF</sequence>
<feature type="chain" id="PRO_5042075419" description="Porin" evidence="2">
    <location>
        <begin position="21"/>
        <end position="445"/>
    </location>
</feature>
<dbReference type="InterPro" id="IPR023614">
    <property type="entry name" value="Porin_dom_sf"/>
</dbReference>
<dbReference type="SUPFAM" id="SSF56935">
    <property type="entry name" value="Porins"/>
    <property type="match status" value="1"/>
</dbReference>
<dbReference type="RefSeq" id="WP_313989227.1">
    <property type="nucleotide sequence ID" value="NZ_JASJOS010000025.1"/>
</dbReference>
<evidence type="ECO:0000313" key="3">
    <source>
        <dbReference type="EMBL" id="MDJ1485971.1"/>
    </source>
</evidence>
<feature type="region of interest" description="Disordered" evidence="1">
    <location>
        <begin position="30"/>
        <end position="55"/>
    </location>
</feature>
<feature type="signal peptide" evidence="2">
    <location>
        <begin position="1"/>
        <end position="20"/>
    </location>
</feature>
<evidence type="ECO:0008006" key="5">
    <source>
        <dbReference type="Google" id="ProtNLM"/>
    </source>
</evidence>
<dbReference type="Gene3D" id="2.40.160.10">
    <property type="entry name" value="Porin"/>
    <property type="match status" value="1"/>
</dbReference>
<evidence type="ECO:0000256" key="2">
    <source>
        <dbReference type="SAM" id="SignalP"/>
    </source>
</evidence>